<sequence>MSSVTPDLLRLYSHSDALALADLVKKGEISPAELVDIAIAAIETLDPRLNAVVIRHFEMARAMAAEMKPDGPFAGVPFLLKNIGSHWKGTRLTGSIGFREDFVCDTDSEMARRMRAAGLIPLGRSNVPENGWCIATEPRLYGLTLNPWNEAVTPGGSSGGSAAAVAARMVPLAEASDGGGSIRVPASCCGLVGLKPSRGRITYGPPEADIWFGSVYFFAVTRTVRDSAAFLDATAGTLPGDPYIPPTPDTSWLAGLADRPRLLSIGYTLTPPWGPAFAPEVVAALKDTVALLEAFGHNLEEHAFTTDLEKAWIDYNQVNSVEIARDLDAQADWAGRALRQDDIVAFNWAQYQRGHSQSATTFSAAVDGIRRANRAIATELAPFDAFLTPTLTQLPRPVGYWDMNEPDFDAYIARWTDAAFMFAFNISGLPAISLPAAWTDDDVPVGVQLVGRYGDEATLLRLAAHIEEARPWIQRRPKHCVE</sequence>
<dbReference type="PANTHER" id="PTHR11895:SF7">
    <property type="entry name" value="GLUTAMYL-TRNA(GLN) AMIDOTRANSFERASE SUBUNIT A, MITOCHONDRIAL"/>
    <property type="match status" value="1"/>
</dbReference>
<evidence type="ECO:0000313" key="6">
    <source>
        <dbReference type="Proteomes" id="UP001156882"/>
    </source>
</evidence>
<dbReference type="Pfam" id="PF01425">
    <property type="entry name" value="Amidase"/>
    <property type="match status" value="1"/>
</dbReference>
<dbReference type="InterPro" id="IPR023631">
    <property type="entry name" value="Amidase_dom"/>
</dbReference>
<protein>
    <recommendedName>
        <fullName evidence="3">Indoleacetamide hydrolase</fullName>
    </recommendedName>
</protein>
<keyword evidence="6" id="KW-1185">Reference proteome</keyword>
<organism evidence="5 6">
    <name type="scientific">Labrys miyagiensis</name>
    <dbReference type="NCBI Taxonomy" id="346912"/>
    <lineage>
        <taxon>Bacteria</taxon>
        <taxon>Pseudomonadati</taxon>
        <taxon>Pseudomonadota</taxon>
        <taxon>Alphaproteobacteria</taxon>
        <taxon>Hyphomicrobiales</taxon>
        <taxon>Xanthobacteraceae</taxon>
        <taxon>Labrys</taxon>
    </lineage>
</organism>
<dbReference type="SUPFAM" id="SSF75304">
    <property type="entry name" value="Amidase signature (AS) enzymes"/>
    <property type="match status" value="1"/>
</dbReference>
<gene>
    <name evidence="5" type="ORF">GCM10007874_03220</name>
</gene>
<comment type="function">
    <text evidence="1">Hydrolyzes indole-3-acetamide (IAM) into indole-3-acetic acid (IAA).</text>
</comment>
<dbReference type="Proteomes" id="UP001156882">
    <property type="component" value="Unassembled WGS sequence"/>
</dbReference>
<dbReference type="PANTHER" id="PTHR11895">
    <property type="entry name" value="TRANSAMIDASE"/>
    <property type="match status" value="1"/>
</dbReference>
<dbReference type="InterPro" id="IPR000120">
    <property type="entry name" value="Amidase"/>
</dbReference>
<comment type="caution">
    <text evidence="5">The sequence shown here is derived from an EMBL/GenBank/DDBJ whole genome shotgun (WGS) entry which is preliminary data.</text>
</comment>
<evidence type="ECO:0000256" key="1">
    <source>
        <dbReference type="ARBA" id="ARBA00003871"/>
    </source>
</evidence>
<dbReference type="EMBL" id="BSPC01000005">
    <property type="protein sequence ID" value="GLS17307.1"/>
    <property type="molecule type" value="Genomic_DNA"/>
</dbReference>
<accession>A0ABQ6CGE2</accession>
<dbReference type="Gene3D" id="3.90.1300.10">
    <property type="entry name" value="Amidase signature (AS) domain"/>
    <property type="match status" value="1"/>
</dbReference>
<evidence type="ECO:0000256" key="2">
    <source>
        <dbReference type="ARBA" id="ARBA00009199"/>
    </source>
</evidence>
<dbReference type="InterPro" id="IPR036928">
    <property type="entry name" value="AS_sf"/>
</dbReference>
<evidence type="ECO:0000259" key="4">
    <source>
        <dbReference type="Pfam" id="PF01425"/>
    </source>
</evidence>
<reference evidence="6" key="1">
    <citation type="journal article" date="2019" name="Int. J. Syst. Evol. Microbiol.">
        <title>The Global Catalogue of Microorganisms (GCM) 10K type strain sequencing project: providing services to taxonomists for standard genome sequencing and annotation.</title>
        <authorList>
            <consortium name="The Broad Institute Genomics Platform"/>
            <consortium name="The Broad Institute Genome Sequencing Center for Infectious Disease"/>
            <person name="Wu L."/>
            <person name="Ma J."/>
        </authorList>
    </citation>
    <scope>NUCLEOTIDE SEQUENCE [LARGE SCALE GENOMIC DNA]</scope>
    <source>
        <strain evidence="6">NBRC 101365</strain>
    </source>
</reference>
<proteinExistence type="inferred from homology"/>
<name>A0ABQ6CGE2_9HYPH</name>
<dbReference type="RefSeq" id="WP_284310132.1">
    <property type="nucleotide sequence ID" value="NZ_BSPC01000005.1"/>
</dbReference>
<comment type="similarity">
    <text evidence="2">Belongs to the amidase family.</text>
</comment>
<evidence type="ECO:0000313" key="5">
    <source>
        <dbReference type="EMBL" id="GLS17307.1"/>
    </source>
</evidence>
<dbReference type="PROSITE" id="PS00571">
    <property type="entry name" value="AMIDASES"/>
    <property type="match status" value="1"/>
</dbReference>
<feature type="domain" description="Amidase" evidence="4">
    <location>
        <begin position="33"/>
        <end position="460"/>
    </location>
</feature>
<evidence type="ECO:0000256" key="3">
    <source>
        <dbReference type="ARBA" id="ARBA00021874"/>
    </source>
</evidence>
<dbReference type="InterPro" id="IPR020556">
    <property type="entry name" value="Amidase_CS"/>
</dbReference>